<dbReference type="STRING" id="52670.A0A2I4ALA5"/>
<feature type="region of interest" description="Disordered" evidence="1">
    <location>
        <begin position="219"/>
        <end position="290"/>
    </location>
</feature>
<dbReference type="AlphaFoldDB" id="A0A2I4ALA5"/>
<dbReference type="PANTHER" id="PTHR33480:SF5">
    <property type="entry name" value="SI:DKEY-51D8.9"/>
    <property type="match status" value="1"/>
</dbReference>
<feature type="compositionally biased region" description="Basic residues" evidence="1">
    <location>
        <begin position="281"/>
        <end position="290"/>
    </location>
</feature>
<protein>
    <submittedName>
        <fullName evidence="3">Uncharacterized protein LOC106512152</fullName>
    </submittedName>
</protein>
<dbReference type="PANTHER" id="PTHR33480">
    <property type="entry name" value="SET DOMAIN-CONTAINING PROTEIN-RELATED"/>
    <property type="match status" value="1"/>
</dbReference>
<gene>
    <name evidence="3" type="primary">LOC106512152</name>
</gene>
<dbReference type="RefSeq" id="XP_013856285.1">
    <property type="nucleotide sequence ID" value="XM_014000831.1"/>
</dbReference>
<feature type="compositionally biased region" description="Acidic residues" evidence="1">
    <location>
        <begin position="229"/>
        <end position="246"/>
    </location>
</feature>
<evidence type="ECO:0000313" key="2">
    <source>
        <dbReference type="Proteomes" id="UP000192220"/>
    </source>
</evidence>
<dbReference type="KEGG" id="alim:106512152"/>
<dbReference type="InParanoid" id="A0A2I4ALA5"/>
<proteinExistence type="predicted"/>
<accession>A0A2I4ALA5</accession>
<dbReference type="OrthoDB" id="8447279at2759"/>
<sequence length="355" mass="40120">MTKLINYGSDELYDSSGSGEEYVPWCSDDSSLDTDESCVTETPSTHDDETSVALADLEKKLCQHFKRVEIKGKRGRKVPVLLTPGMQESLDLLVAKRQECEVPKDNIYLFGRPSAWSCYRGSDCLRHFAKVCGAKSPENITSTKLRKQTGTLSQILNLSNAELDQLADFLGHDIRVHRQFYRLPDNTIQLAKISKVLMALEQGRLSEFKGKNLDDIIIGPEENVPMDSDANEGSDEGDKDAETMESEDGKTVPDVNQDVELDETQDSAVTPSQSFQSPSSKKSKSRRQFKRKMWEKEEIAAVEKHMMSFITTCCVPRKSDCDKCLQKEKTALKNRNWLAIKFYIKNRITSLKNKV</sequence>
<name>A0A2I4ALA5_AUSLI</name>
<feature type="compositionally biased region" description="Low complexity" evidence="1">
    <location>
        <begin position="271"/>
        <end position="280"/>
    </location>
</feature>
<evidence type="ECO:0000313" key="3">
    <source>
        <dbReference type="RefSeq" id="XP_013856285.1"/>
    </source>
</evidence>
<organism evidence="2 3">
    <name type="scientific">Austrofundulus limnaeus</name>
    <name type="common">Annual killifish</name>
    <dbReference type="NCBI Taxonomy" id="52670"/>
    <lineage>
        <taxon>Eukaryota</taxon>
        <taxon>Metazoa</taxon>
        <taxon>Chordata</taxon>
        <taxon>Craniata</taxon>
        <taxon>Vertebrata</taxon>
        <taxon>Euteleostomi</taxon>
        <taxon>Actinopterygii</taxon>
        <taxon>Neopterygii</taxon>
        <taxon>Teleostei</taxon>
        <taxon>Neoteleostei</taxon>
        <taxon>Acanthomorphata</taxon>
        <taxon>Ovalentaria</taxon>
        <taxon>Atherinomorphae</taxon>
        <taxon>Cyprinodontiformes</taxon>
        <taxon>Rivulidae</taxon>
        <taxon>Austrofundulus</taxon>
    </lineage>
</organism>
<reference evidence="3" key="1">
    <citation type="submission" date="2025-08" db="UniProtKB">
        <authorList>
            <consortium name="RefSeq"/>
        </authorList>
    </citation>
    <scope>IDENTIFICATION</scope>
</reference>
<keyword evidence="2" id="KW-1185">Reference proteome</keyword>
<dbReference type="GeneID" id="106512152"/>
<dbReference type="Proteomes" id="UP000192220">
    <property type="component" value="Unplaced"/>
</dbReference>
<evidence type="ECO:0000256" key="1">
    <source>
        <dbReference type="SAM" id="MobiDB-lite"/>
    </source>
</evidence>